<organism evidence="1 2">
    <name type="scientific">Penicillium freii</name>
    <dbReference type="NCBI Taxonomy" id="48697"/>
    <lineage>
        <taxon>Eukaryota</taxon>
        <taxon>Fungi</taxon>
        <taxon>Dikarya</taxon>
        <taxon>Ascomycota</taxon>
        <taxon>Pezizomycotina</taxon>
        <taxon>Eurotiomycetes</taxon>
        <taxon>Eurotiomycetidae</taxon>
        <taxon>Eurotiales</taxon>
        <taxon>Aspergillaceae</taxon>
        <taxon>Penicillium</taxon>
    </lineage>
</organism>
<accession>A0A101M8M7</accession>
<dbReference type="STRING" id="48697.A0A101M8M7"/>
<name>A0A101M8M7_PENFR</name>
<evidence type="ECO:0000313" key="2">
    <source>
        <dbReference type="Proteomes" id="UP000055045"/>
    </source>
</evidence>
<evidence type="ECO:0000313" key="1">
    <source>
        <dbReference type="EMBL" id="KUM56053.1"/>
    </source>
</evidence>
<dbReference type="Proteomes" id="UP000055045">
    <property type="component" value="Unassembled WGS sequence"/>
</dbReference>
<sequence>MSRVLFTEEEVQLASERQLKYIGTAKVSISQIQFDPPLPRDLDPKNLDRLRRVFRQNHCRRLDVDNHVPAIVSPHDLANALRKANISQQSLLTTDARQLPRISFLEGQLLGLHGRHRVQAGAEVLLPADRWWTVDLYSDNIGAELRTSLVEEYANERKPTDGEIYRKIRQYEGDYNETFRERCDEERRIIWSRMQNFDGLIPSLYTFFEDFKYLEACAYCVKRLCGPIDMSIWRTMSSIFILPSEEGTATSGAVDSLIQTSESNFRRQQATDMERLETGYLQIWLYAMRHYTLMPPDPKSDDELLAKSTRPKPDERAIYEMAELAYQLGFQSTEIDALIKSSPDHQIARSALLQARKPNRYRYDSQDFDLLVNQIVSCFAKAVSDRPEQP</sequence>
<proteinExistence type="predicted"/>
<reference evidence="1 2" key="1">
    <citation type="submission" date="2015-10" db="EMBL/GenBank/DDBJ databases">
        <title>Genome sequencing of Penicillium freii.</title>
        <authorList>
            <person name="Nguyen H.D."/>
            <person name="Visagie C.M."/>
            <person name="Seifert K.A."/>
        </authorList>
    </citation>
    <scope>NUCLEOTIDE SEQUENCE [LARGE SCALE GENOMIC DNA]</scope>
    <source>
        <strain evidence="1 2">DAOM 242723</strain>
    </source>
</reference>
<dbReference type="InterPro" id="IPR022198">
    <property type="entry name" value="DUF3723"/>
</dbReference>
<dbReference type="AlphaFoldDB" id="A0A101M8M7"/>
<dbReference type="Pfam" id="PF12520">
    <property type="entry name" value="DUF3723"/>
    <property type="match status" value="1"/>
</dbReference>
<protein>
    <submittedName>
        <fullName evidence="1">Uncharacterized protein</fullName>
    </submittedName>
</protein>
<comment type="caution">
    <text evidence="1">The sequence shown here is derived from an EMBL/GenBank/DDBJ whole genome shotgun (WGS) entry which is preliminary data.</text>
</comment>
<keyword evidence="2" id="KW-1185">Reference proteome</keyword>
<gene>
    <name evidence="1" type="ORF">ACN42_g11177</name>
</gene>
<dbReference type="EMBL" id="LLXE01000564">
    <property type="protein sequence ID" value="KUM56053.1"/>
    <property type="molecule type" value="Genomic_DNA"/>
</dbReference>